<dbReference type="GO" id="GO:0003700">
    <property type="term" value="F:DNA-binding transcription factor activity"/>
    <property type="evidence" value="ECO:0007669"/>
    <property type="project" value="InterPro"/>
</dbReference>
<dbReference type="RefSeq" id="WP_173208730.1">
    <property type="nucleotide sequence ID" value="NZ_CP053697.2"/>
</dbReference>
<accession>A0A6M8FIH6</accession>
<keyword evidence="6" id="KW-1185">Reference proteome</keyword>
<dbReference type="GO" id="GO:0000976">
    <property type="term" value="F:transcription cis-regulatory region binding"/>
    <property type="evidence" value="ECO:0007669"/>
    <property type="project" value="TreeGrafter"/>
</dbReference>
<dbReference type="Pfam" id="PF12625">
    <property type="entry name" value="Arabinose_bd"/>
    <property type="match status" value="1"/>
</dbReference>
<dbReference type="GO" id="GO:0005829">
    <property type="term" value="C:cytosol"/>
    <property type="evidence" value="ECO:0007669"/>
    <property type="project" value="TreeGrafter"/>
</dbReference>
<evidence type="ECO:0000259" key="4">
    <source>
        <dbReference type="PROSITE" id="PS01124"/>
    </source>
</evidence>
<dbReference type="Proteomes" id="UP000501379">
    <property type="component" value="Chromosome"/>
</dbReference>
<dbReference type="PANTHER" id="PTHR47894">
    <property type="entry name" value="HTH-TYPE TRANSCRIPTIONAL REGULATOR GADX"/>
    <property type="match status" value="1"/>
</dbReference>
<name>A0A6M8FIH6_9GAMM</name>
<evidence type="ECO:0000256" key="1">
    <source>
        <dbReference type="ARBA" id="ARBA00023015"/>
    </source>
</evidence>
<keyword evidence="3" id="KW-0804">Transcription</keyword>
<dbReference type="KEGG" id="pcam:HNE05_12395"/>
<dbReference type="InterPro" id="IPR009057">
    <property type="entry name" value="Homeodomain-like_sf"/>
</dbReference>
<dbReference type="InterPro" id="IPR032687">
    <property type="entry name" value="AraC-type_N"/>
</dbReference>
<proteinExistence type="predicted"/>
<dbReference type="Pfam" id="PF12833">
    <property type="entry name" value="HTH_18"/>
    <property type="match status" value="1"/>
</dbReference>
<organism evidence="5 6">
    <name type="scientific">Aquipseudomonas campi</name>
    <dbReference type="NCBI Taxonomy" id="2731681"/>
    <lineage>
        <taxon>Bacteria</taxon>
        <taxon>Pseudomonadati</taxon>
        <taxon>Pseudomonadota</taxon>
        <taxon>Gammaproteobacteria</taxon>
        <taxon>Pseudomonadales</taxon>
        <taxon>Pseudomonadaceae</taxon>
        <taxon>Aquipseudomonas</taxon>
    </lineage>
</organism>
<evidence type="ECO:0000256" key="2">
    <source>
        <dbReference type="ARBA" id="ARBA00023125"/>
    </source>
</evidence>
<dbReference type="PROSITE" id="PS00041">
    <property type="entry name" value="HTH_ARAC_FAMILY_1"/>
    <property type="match status" value="1"/>
</dbReference>
<keyword evidence="2" id="KW-0238">DNA-binding</keyword>
<dbReference type="InterPro" id="IPR018060">
    <property type="entry name" value="HTH_AraC"/>
</dbReference>
<evidence type="ECO:0000313" key="6">
    <source>
        <dbReference type="Proteomes" id="UP000501379"/>
    </source>
</evidence>
<dbReference type="PRINTS" id="PR00032">
    <property type="entry name" value="HTHARAC"/>
</dbReference>
<gene>
    <name evidence="5" type="ORF">HNE05_12395</name>
</gene>
<dbReference type="PROSITE" id="PS01124">
    <property type="entry name" value="HTH_ARAC_FAMILY_2"/>
    <property type="match status" value="1"/>
</dbReference>
<dbReference type="InterPro" id="IPR018062">
    <property type="entry name" value="HTH_AraC-typ_CS"/>
</dbReference>
<reference evidence="5" key="1">
    <citation type="submission" date="2020-07" db="EMBL/GenBank/DDBJ databases">
        <title>Nitrate ammonifying Pseudomonas campi sp. nov. isolated from German agricultural grassland.</title>
        <authorList>
            <person name="Timsy T."/>
            <person name="Ulrich A."/>
            <person name="Spanner T."/>
            <person name="Foesel B."/>
            <person name="Kolb S."/>
            <person name="Horn M.A."/>
            <person name="Behrendt U."/>
        </authorList>
    </citation>
    <scope>NUCLEOTIDE SEQUENCE</scope>
    <source>
        <strain evidence="5">S1-A32-2</strain>
    </source>
</reference>
<feature type="domain" description="HTH araC/xylS-type" evidence="4">
    <location>
        <begin position="231"/>
        <end position="329"/>
    </location>
</feature>
<dbReference type="InterPro" id="IPR020449">
    <property type="entry name" value="Tscrpt_reg_AraC-type_HTH"/>
</dbReference>
<dbReference type="SUPFAM" id="SSF46689">
    <property type="entry name" value="Homeodomain-like"/>
    <property type="match status" value="1"/>
</dbReference>
<evidence type="ECO:0000256" key="3">
    <source>
        <dbReference type="ARBA" id="ARBA00023163"/>
    </source>
</evidence>
<dbReference type="PANTHER" id="PTHR47894:SF4">
    <property type="entry name" value="HTH-TYPE TRANSCRIPTIONAL REGULATOR GADX"/>
    <property type="match status" value="1"/>
</dbReference>
<evidence type="ECO:0000313" key="5">
    <source>
        <dbReference type="EMBL" id="QKE64112.1"/>
    </source>
</evidence>
<protein>
    <submittedName>
        <fullName evidence="5">AraC family transcriptional regulator ligand-binding domain-containing protein</fullName>
    </submittedName>
</protein>
<dbReference type="GO" id="GO:0009893">
    <property type="term" value="P:positive regulation of metabolic process"/>
    <property type="evidence" value="ECO:0007669"/>
    <property type="project" value="UniProtKB-ARBA"/>
</dbReference>
<dbReference type="EMBL" id="CP053697">
    <property type="protein sequence ID" value="QKE64112.1"/>
    <property type="molecule type" value="Genomic_DNA"/>
</dbReference>
<dbReference type="AlphaFoldDB" id="A0A6M8FIH6"/>
<sequence>MFLIRSGALDGFERLLGQLGQNPAQLLRQHGLSSAQLREPNSYLSYLKLADLLDDCALLCHEPLFGLRLAAGQSLLAIGEMALPGSQQPSLGEALEFAKRYLHLHAQGVNLQGTLAADDYELSLSFAFSNASGLWQLNQLGVGQLFNALGFLTGSTSRQLRLHLQQARPSDCAWLADWQPGRLVFDSPINGVSFPADWRERPPSRDEALTRQYFQQRMQMLAARYPDKLQDQVCHIISSLLPAGEGSVERVGAALGLHPRTLQKRLQQEGSSFSQLLQETRLGIARQHLQQQKMSITDLALNLGYAEVAVFSRHFKRWTGLSPRQWRAQQGLRAEH</sequence>
<dbReference type="SMART" id="SM00342">
    <property type="entry name" value="HTH_ARAC"/>
    <property type="match status" value="1"/>
</dbReference>
<keyword evidence="1" id="KW-0805">Transcription regulation</keyword>
<dbReference type="Gene3D" id="1.10.10.60">
    <property type="entry name" value="Homeodomain-like"/>
    <property type="match status" value="1"/>
</dbReference>